<dbReference type="Gene3D" id="2.40.128.20">
    <property type="match status" value="1"/>
</dbReference>
<dbReference type="Proteomes" id="UP000318521">
    <property type="component" value="Unassembled WGS sequence"/>
</dbReference>
<organism evidence="4 5">
    <name type="scientific">Alkalicoccobacillus porphyridii</name>
    <dbReference type="NCBI Taxonomy" id="2597270"/>
    <lineage>
        <taxon>Bacteria</taxon>
        <taxon>Bacillati</taxon>
        <taxon>Bacillota</taxon>
        <taxon>Bacilli</taxon>
        <taxon>Bacillales</taxon>
        <taxon>Bacillaceae</taxon>
        <taxon>Alkalicoccobacillus</taxon>
    </lineage>
</organism>
<dbReference type="EMBL" id="VLXZ01000008">
    <property type="protein sequence ID" value="TSB45955.1"/>
    <property type="molecule type" value="Genomic_DNA"/>
</dbReference>
<accession>A0A553ZX39</accession>
<dbReference type="OrthoDB" id="9810636at2"/>
<dbReference type="Pfam" id="PF09223">
    <property type="entry name" value="ZinT"/>
    <property type="match status" value="1"/>
</dbReference>
<evidence type="ECO:0000313" key="4">
    <source>
        <dbReference type="EMBL" id="TSB45955.1"/>
    </source>
</evidence>
<keyword evidence="1" id="KW-0732">Signal</keyword>
<evidence type="ECO:0000256" key="2">
    <source>
        <dbReference type="ARBA" id="ARBA00022833"/>
    </source>
</evidence>
<dbReference type="RefSeq" id="WP_143849295.1">
    <property type="nucleotide sequence ID" value="NZ_VLXZ01000008.1"/>
</dbReference>
<dbReference type="GO" id="GO:0008270">
    <property type="term" value="F:zinc ion binding"/>
    <property type="evidence" value="ECO:0007669"/>
    <property type="project" value="InterPro"/>
</dbReference>
<sequence>MGNLFGKSIFAIAIIVMLGACQSGDQASTESHDNEESVNHEVKEEVVVEGLADHYHTGDSITLKAVLKEEVDSADWHWYIRDDEHSEWEIVADQEGKDYLGTAEVDGQQVKAVLFDGQHEAYVQSKPVEITIDDHEHSHNHAHDEESEKIYAGYFEDDQIEDRTIADWQGDWQSVYPYLESGELDEVFSHKAKENADMTEEEYKEYYEVGYETDVDRIVIEGETFTFYTDSEQYSADYVYDGYEVLRYEKGNRGVRFIFALNEEVEEMPEYIQFSDHSIFPTEAFHFHLYWGDDRAELLEEVTNWPTYYPTDMDADEIVHEMIAH</sequence>
<gene>
    <name evidence="4" type="ORF">FN960_13695</name>
</gene>
<dbReference type="InterPro" id="IPR015304">
    <property type="entry name" value="ZinT_dom"/>
</dbReference>
<reference evidence="4 5" key="1">
    <citation type="submission" date="2019-07" db="EMBL/GenBank/DDBJ databases">
        <authorList>
            <person name="Park Y.J."/>
            <person name="Jeong S.E."/>
            <person name="Jung H.S."/>
        </authorList>
    </citation>
    <scope>NUCLEOTIDE SEQUENCE [LARGE SCALE GENOMIC DNA]</scope>
    <source>
        <strain evidence="5">P16(2019)</strain>
    </source>
</reference>
<dbReference type="SUPFAM" id="SSF50814">
    <property type="entry name" value="Lipocalins"/>
    <property type="match status" value="1"/>
</dbReference>
<comment type="caution">
    <text evidence="4">The sequence shown here is derived from an EMBL/GenBank/DDBJ whole genome shotgun (WGS) entry which is preliminary data.</text>
</comment>
<proteinExistence type="predicted"/>
<feature type="domain" description="ZinT" evidence="3">
    <location>
        <begin position="147"/>
        <end position="325"/>
    </location>
</feature>
<dbReference type="InterPro" id="IPR012674">
    <property type="entry name" value="Calycin"/>
</dbReference>
<evidence type="ECO:0000256" key="1">
    <source>
        <dbReference type="ARBA" id="ARBA00022729"/>
    </source>
</evidence>
<dbReference type="AlphaFoldDB" id="A0A553ZX39"/>
<protein>
    <submittedName>
        <fullName evidence="4">ZinT family metal-binding protein</fullName>
    </submittedName>
</protein>
<name>A0A553ZX39_9BACI</name>
<dbReference type="PROSITE" id="PS51257">
    <property type="entry name" value="PROKAR_LIPOPROTEIN"/>
    <property type="match status" value="1"/>
</dbReference>
<evidence type="ECO:0000313" key="5">
    <source>
        <dbReference type="Proteomes" id="UP000318521"/>
    </source>
</evidence>
<evidence type="ECO:0000259" key="3">
    <source>
        <dbReference type="Pfam" id="PF09223"/>
    </source>
</evidence>
<keyword evidence="5" id="KW-1185">Reference proteome</keyword>
<keyword evidence="2" id="KW-0862">Zinc</keyword>